<comment type="caution">
    <text evidence="3">The sequence shown here is derived from an EMBL/GenBank/DDBJ whole genome shotgun (WGS) entry which is preliminary data.</text>
</comment>
<dbReference type="InterPro" id="IPR010982">
    <property type="entry name" value="Lambda_DNA-bd_dom_sf"/>
</dbReference>
<dbReference type="Proteomes" id="UP001218579">
    <property type="component" value="Unassembled WGS sequence"/>
</dbReference>
<keyword evidence="1" id="KW-0238">DNA-binding</keyword>
<dbReference type="NCBIfam" id="TIGR02607">
    <property type="entry name" value="antidote_HigA"/>
    <property type="match status" value="1"/>
</dbReference>
<name>A0ABT5HEU9_9CAUL</name>
<dbReference type="EMBL" id="JAQQKV010000001">
    <property type="protein sequence ID" value="MDC7674697.1"/>
    <property type="molecule type" value="Genomic_DNA"/>
</dbReference>
<protein>
    <submittedName>
        <fullName evidence="3">HigA family addiction module antitoxin</fullName>
    </submittedName>
</protein>
<accession>A0ABT5HEU9</accession>
<dbReference type="Gene3D" id="1.10.260.40">
    <property type="entry name" value="lambda repressor-like DNA-binding domains"/>
    <property type="match status" value="1"/>
</dbReference>
<feature type="domain" description="HTH cro/C1-type" evidence="2">
    <location>
        <begin position="15"/>
        <end position="59"/>
    </location>
</feature>
<keyword evidence="4" id="KW-1185">Reference proteome</keyword>
<reference evidence="3 4" key="1">
    <citation type="submission" date="2023-01" db="EMBL/GenBank/DDBJ databases">
        <title>Novel species of the genus Asticcacaulis isolated from rivers.</title>
        <authorList>
            <person name="Lu H."/>
        </authorList>
    </citation>
    <scope>NUCLEOTIDE SEQUENCE [LARGE SCALE GENOMIC DNA]</scope>
    <source>
        <strain evidence="3 4">LKC15W</strain>
    </source>
</reference>
<dbReference type="RefSeq" id="WP_272743019.1">
    <property type="nucleotide sequence ID" value="NZ_JAQQKV010000001.1"/>
</dbReference>
<dbReference type="PANTHER" id="PTHR36924:SF1">
    <property type="entry name" value="ANTITOXIN HIGA-1"/>
    <property type="match status" value="1"/>
</dbReference>
<evidence type="ECO:0000256" key="1">
    <source>
        <dbReference type="ARBA" id="ARBA00023125"/>
    </source>
</evidence>
<dbReference type="InterPro" id="IPR001387">
    <property type="entry name" value="Cro/C1-type_HTH"/>
</dbReference>
<proteinExistence type="predicted"/>
<evidence type="ECO:0000313" key="3">
    <source>
        <dbReference type="EMBL" id="MDC7674697.1"/>
    </source>
</evidence>
<gene>
    <name evidence="3" type="ORF">PQU98_00990</name>
</gene>
<evidence type="ECO:0000259" key="2">
    <source>
        <dbReference type="Pfam" id="PF01381"/>
    </source>
</evidence>
<evidence type="ECO:0000313" key="4">
    <source>
        <dbReference type="Proteomes" id="UP001218579"/>
    </source>
</evidence>
<sequence length="107" mass="11989">MLKECTHAGVELGMKLKALNMAAAELARHIKVPTNRLTEIINGQRAITGDTALRLGHFFCVGPEFWLNLQKEYEIDLAKKKLGAQIDMLPTIQTSMIEISKKQRRAA</sequence>
<organism evidence="3 4">
    <name type="scientific">Asticcacaulis machinosus</name>
    <dbReference type="NCBI Taxonomy" id="2984211"/>
    <lineage>
        <taxon>Bacteria</taxon>
        <taxon>Pseudomonadati</taxon>
        <taxon>Pseudomonadota</taxon>
        <taxon>Alphaproteobacteria</taxon>
        <taxon>Caulobacterales</taxon>
        <taxon>Caulobacteraceae</taxon>
        <taxon>Asticcacaulis</taxon>
    </lineage>
</organism>
<dbReference type="SUPFAM" id="SSF47413">
    <property type="entry name" value="lambda repressor-like DNA-binding domains"/>
    <property type="match status" value="1"/>
</dbReference>
<dbReference type="PANTHER" id="PTHR36924">
    <property type="entry name" value="ANTITOXIN HIGA-1"/>
    <property type="match status" value="1"/>
</dbReference>
<dbReference type="InterPro" id="IPR013430">
    <property type="entry name" value="Toxin_antidote_HigA"/>
</dbReference>
<dbReference type="Pfam" id="PF01381">
    <property type="entry name" value="HTH_3"/>
    <property type="match status" value="1"/>
</dbReference>